<protein>
    <submittedName>
        <fullName evidence="1">Uncharacterized protein</fullName>
    </submittedName>
</protein>
<dbReference type="EMBL" id="BMPZ01000002">
    <property type="protein sequence ID" value="GGI75047.1"/>
    <property type="molecule type" value="Genomic_DNA"/>
</dbReference>
<keyword evidence="2" id="KW-1185">Reference proteome</keyword>
<evidence type="ECO:0000313" key="1">
    <source>
        <dbReference type="EMBL" id="GGI75047.1"/>
    </source>
</evidence>
<name>A0A917JM82_9GAMM</name>
<sequence>MDIMNKKHYNFSSFVFASLILGIQGCGGGAGSQDDIQVSQTEYSFSPLYVNLLSAANSSHDDPMVDVYYQQGSNESYQIVENLRYLQSVNTYSFGWTGLPQANATFTTRDALNNQALLTTSNLTLNGNQTDYFLLLTGAIEQANSIRVQRLLKQQGEDPTVRFYHANPFYDGPLDIYNVTTQQRIVSNLARYQASAAIRFDQNVAQTPVIMVPAGVSPDYTNTSGYLFQHTYDTPTTQHLYVLTSNQPSNWQNVSLRD</sequence>
<organism evidence="1 2">
    <name type="scientific">Shewanella gelidii</name>
    <dbReference type="NCBI Taxonomy" id="1642821"/>
    <lineage>
        <taxon>Bacteria</taxon>
        <taxon>Pseudomonadati</taxon>
        <taxon>Pseudomonadota</taxon>
        <taxon>Gammaproteobacteria</taxon>
        <taxon>Alteromonadales</taxon>
        <taxon>Shewanellaceae</taxon>
        <taxon>Shewanella</taxon>
    </lineage>
</organism>
<dbReference type="PROSITE" id="PS51257">
    <property type="entry name" value="PROKAR_LIPOPROTEIN"/>
    <property type="match status" value="1"/>
</dbReference>
<gene>
    <name evidence="1" type="ORF">GCM10009332_10660</name>
</gene>
<evidence type="ECO:0000313" key="2">
    <source>
        <dbReference type="Proteomes" id="UP000613743"/>
    </source>
</evidence>
<comment type="caution">
    <text evidence="1">The sequence shown here is derived from an EMBL/GenBank/DDBJ whole genome shotgun (WGS) entry which is preliminary data.</text>
</comment>
<reference evidence="1" key="1">
    <citation type="journal article" date="2014" name="Int. J. Syst. Evol. Microbiol.">
        <title>Complete genome sequence of Corynebacterium casei LMG S-19264T (=DSM 44701T), isolated from a smear-ripened cheese.</title>
        <authorList>
            <consortium name="US DOE Joint Genome Institute (JGI-PGF)"/>
            <person name="Walter F."/>
            <person name="Albersmeier A."/>
            <person name="Kalinowski J."/>
            <person name="Ruckert C."/>
        </authorList>
    </citation>
    <scope>NUCLEOTIDE SEQUENCE</scope>
    <source>
        <strain evidence="1">JCM 30804</strain>
    </source>
</reference>
<proteinExistence type="predicted"/>
<dbReference type="AlphaFoldDB" id="A0A917JM82"/>
<dbReference type="Proteomes" id="UP000613743">
    <property type="component" value="Unassembled WGS sequence"/>
</dbReference>
<accession>A0A917JM82</accession>
<reference evidence="1" key="2">
    <citation type="submission" date="2020-09" db="EMBL/GenBank/DDBJ databases">
        <authorList>
            <person name="Sun Q."/>
            <person name="Ohkuma M."/>
        </authorList>
    </citation>
    <scope>NUCLEOTIDE SEQUENCE</scope>
    <source>
        <strain evidence="1">JCM 30804</strain>
    </source>
</reference>